<feature type="coiled-coil region" evidence="1">
    <location>
        <begin position="213"/>
        <end position="394"/>
    </location>
</feature>
<reference evidence="3 4" key="1">
    <citation type="journal article" date="2010" name="Science">
        <title>Genomic analysis of organismal complexity in the multicellular green alga Volvox carteri.</title>
        <authorList>
            <person name="Prochnik S.E."/>
            <person name="Umen J."/>
            <person name="Nedelcu A.M."/>
            <person name="Hallmann A."/>
            <person name="Miller S.M."/>
            <person name="Nishii I."/>
            <person name="Ferris P."/>
            <person name="Kuo A."/>
            <person name="Mitros T."/>
            <person name="Fritz-Laylin L.K."/>
            <person name="Hellsten U."/>
            <person name="Chapman J."/>
            <person name="Simakov O."/>
            <person name="Rensing S.A."/>
            <person name="Terry A."/>
            <person name="Pangilinan J."/>
            <person name="Kapitonov V."/>
            <person name="Jurka J."/>
            <person name="Salamov A."/>
            <person name="Shapiro H."/>
            <person name="Schmutz J."/>
            <person name="Grimwood J."/>
            <person name="Lindquist E."/>
            <person name="Lucas S."/>
            <person name="Grigoriev I.V."/>
            <person name="Schmitt R."/>
            <person name="Kirk D."/>
            <person name="Rokhsar D.S."/>
        </authorList>
    </citation>
    <scope>NUCLEOTIDE SEQUENCE [LARGE SCALE GENOMIC DNA]</scope>
    <source>
        <strain evidence="4">f. Nagariensis / Eve</strain>
    </source>
</reference>
<dbReference type="InParanoid" id="D8UJF7"/>
<dbReference type="PANTHER" id="PTHR23159:SF60">
    <property type="entry name" value="SPINDLE ASSEMBLY ABNORMAL PROTEIN 4"/>
    <property type="match status" value="1"/>
</dbReference>
<keyword evidence="1" id="KW-0175">Coiled coil</keyword>
<feature type="compositionally biased region" description="Polar residues" evidence="2">
    <location>
        <begin position="170"/>
        <end position="180"/>
    </location>
</feature>
<feature type="region of interest" description="Disordered" evidence="2">
    <location>
        <begin position="170"/>
        <end position="204"/>
    </location>
</feature>
<dbReference type="KEGG" id="vcn:VOLCADRAFT_100105"/>
<protein>
    <submittedName>
        <fullName evidence="3">Uncharacterized protein</fullName>
    </submittedName>
</protein>
<feature type="coiled-coil region" evidence="1">
    <location>
        <begin position="693"/>
        <end position="783"/>
    </location>
</feature>
<feature type="coiled-coil region" evidence="1">
    <location>
        <begin position="22"/>
        <end position="106"/>
    </location>
</feature>
<dbReference type="EMBL" id="GL378426">
    <property type="protein sequence ID" value="EFJ40134.1"/>
    <property type="molecule type" value="Genomic_DNA"/>
</dbReference>
<gene>
    <name evidence="3" type="ORF">VOLCADRAFT_100105</name>
</gene>
<feature type="coiled-coil region" evidence="1">
    <location>
        <begin position="811"/>
        <end position="845"/>
    </location>
</feature>
<evidence type="ECO:0000313" key="4">
    <source>
        <dbReference type="Proteomes" id="UP000001058"/>
    </source>
</evidence>
<dbReference type="RefSeq" id="XP_002958791.1">
    <property type="nucleotide sequence ID" value="XM_002958745.1"/>
</dbReference>
<dbReference type="Proteomes" id="UP000001058">
    <property type="component" value="Unassembled WGS sequence"/>
</dbReference>
<sequence>MSAALCAGFLLAAVAFWFYRRSERQAEESRRLQSELKAALRERDAEQHFNYNVTQPKLEEQRRHIEKIERINERLNEVLTHRDKRIEELENENKKLDGLLREKKQNFRRYMLAEQNRQPAPVSLLTPTSATRGLTGILGLASTPNAASPGYRLPAGSAAKVLRTPVFTFGSLSSPSTQGAQVEDDEASFSRAGPQGGHGGQSSELLQQARPDVTQLEAEAVGLREELQQALQAAAGHEAEVYNIREELQQARQAAAGIETELRQAQQAVMGLEAERTNFRGKLRHAQQAVAGYEAETKNLREELQHAQDTVAQLEADAKSLREELQQARRNTSQLEAEVLDLQQQLEAAVQQAKSATWAAEQVAEVVETAAAAIQEAEGAKEDLVDHKMSLELQELHEQCVQLKVLYRGAATDVVSLALGGPFSSTCAHLFAQAARWQIIGGRRYFFPPSDASCFVHGVVSAKVEELSTRNKSLQQDAKAARAEAEDLSQRNRSLQCHVEEVLAEAEDMSQRNKNLQKDAEKAQASIVRMLYEGIDRDQLLEACAKQQSELDCLRSQLVTSRTEKESAAQVLQLTADQVDCERERACSLSADMERAKQVVESIHQRMSTLESGWLFSGLGGSFEEVLRFLEQLEDFVVERNDRCVALEAQAAELSQDFDKVAEECSRLGQRAAELAAKRSALLSDAVRLTGLCKELEAERMAAISALEATRLERDDLARVRESLSRKVADLQLHCESAGDEIAAAESRVAQLQEQLAAVESRAAQLQAKLEASDSRCAELSGQVRQLLEAPEEVDAVMVGLMNEVERDAEMHALSQEADELRGALEAANAEKERLQGQVADANTQSWTLVVAPPPDGSDLNE</sequence>
<evidence type="ECO:0000256" key="2">
    <source>
        <dbReference type="SAM" id="MobiDB-lite"/>
    </source>
</evidence>
<dbReference type="GeneID" id="9628259"/>
<organism evidence="4">
    <name type="scientific">Volvox carteri f. nagariensis</name>
    <dbReference type="NCBI Taxonomy" id="3068"/>
    <lineage>
        <taxon>Eukaryota</taxon>
        <taxon>Viridiplantae</taxon>
        <taxon>Chlorophyta</taxon>
        <taxon>core chlorophytes</taxon>
        <taxon>Chlorophyceae</taxon>
        <taxon>CS clade</taxon>
        <taxon>Chlamydomonadales</taxon>
        <taxon>Volvocaceae</taxon>
        <taxon>Volvox</taxon>
    </lineage>
</organism>
<keyword evidence="4" id="KW-1185">Reference proteome</keyword>
<dbReference type="Gene3D" id="1.10.287.1490">
    <property type="match status" value="1"/>
</dbReference>
<evidence type="ECO:0000313" key="3">
    <source>
        <dbReference type="EMBL" id="EFJ40134.1"/>
    </source>
</evidence>
<dbReference type="SUPFAM" id="SSF90257">
    <property type="entry name" value="Myosin rod fragments"/>
    <property type="match status" value="1"/>
</dbReference>
<evidence type="ECO:0000256" key="1">
    <source>
        <dbReference type="SAM" id="Coils"/>
    </source>
</evidence>
<proteinExistence type="predicted"/>
<name>D8UJF7_VOLCA</name>
<dbReference type="OrthoDB" id="10255522at2759"/>
<dbReference type="Gene3D" id="1.20.5.340">
    <property type="match status" value="1"/>
</dbReference>
<dbReference type="PANTHER" id="PTHR23159">
    <property type="entry name" value="CENTROSOMAL PROTEIN 2"/>
    <property type="match status" value="1"/>
</dbReference>
<feature type="coiled-coil region" evidence="1">
    <location>
        <begin position="464"/>
        <end position="557"/>
    </location>
</feature>
<dbReference type="AlphaFoldDB" id="D8UJF7"/>
<accession>D8UJF7</accession>